<evidence type="ECO:0000313" key="2">
    <source>
        <dbReference type="EMBL" id="KKC33231.1"/>
    </source>
</evidence>
<proteinExistence type="predicted"/>
<evidence type="ECO:0008006" key="4">
    <source>
        <dbReference type="Google" id="ProtNLM"/>
    </source>
</evidence>
<evidence type="ECO:0000313" key="3">
    <source>
        <dbReference type="Proteomes" id="UP000033519"/>
    </source>
</evidence>
<sequence length="95" mass="11023">MRRVAKRVLELCGFADPRHLHVPTDDLLRRAAGRRQQQLQHRMRRTRRRRHAHLVANGNTHLWLLVFCAAVSGHVGLNKNYNSPTASSTRGYYAR</sequence>
<organism evidence="2 3">
    <name type="scientific">Devosia psychrophila</name>
    <dbReference type="NCBI Taxonomy" id="728005"/>
    <lineage>
        <taxon>Bacteria</taxon>
        <taxon>Pseudomonadati</taxon>
        <taxon>Pseudomonadota</taxon>
        <taxon>Alphaproteobacteria</taxon>
        <taxon>Hyphomicrobiales</taxon>
        <taxon>Devosiaceae</taxon>
        <taxon>Devosia</taxon>
    </lineage>
</organism>
<keyword evidence="1" id="KW-0472">Membrane</keyword>
<keyword evidence="1" id="KW-0812">Transmembrane</keyword>
<feature type="transmembrane region" description="Helical" evidence="1">
    <location>
        <begin position="52"/>
        <end position="75"/>
    </location>
</feature>
<keyword evidence="3" id="KW-1185">Reference proteome</keyword>
<evidence type="ECO:0000256" key="1">
    <source>
        <dbReference type="SAM" id="Phobius"/>
    </source>
</evidence>
<gene>
    <name evidence="2" type="ORF">WH91_09290</name>
</gene>
<dbReference type="Proteomes" id="UP000033519">
    <property type="component" value="Unassembled WGS sequence"/>
</dbReference>
<reference evidence="2 3" key="1">
    <citation type="submission" date="2015-03" db="EMBL/GenBank/DDBJ databases">
        <authorList>
            <person name="Lepp D."/>
            <person name="Hassan Y.I."/>
            <person name="Li X.-Z."/>
            <person name="Zhou T."/>
        </authorList>
    </citation>
    <scope>NUCLEOTIDE SEQUENCE [LARGE SCALE GENOMIC DNA]</scope>
    <source>
        <strain evidence="2 3">Cr7-05</strain>
    </source>
</reference>
<comment type="caution">
    <text evidence="2">The sequence shown here is derived from an EMBL/GenBank/DDBJ whole genome shotgun (WGS) entry which is preliminary data.</text>
</comment>
<name>A0ABR5DYX4_9HYPH</name>
<dbReference type="EMBL" id="LAPV01000093">
    <property type="protein sequence ID" value="KKC33231.1"/>
    <property type="molecule type" value="Genomic_DNA"/>
</dbReference>
<keyword evidence="1" id="KW-1133">Transmembrane helix</keyword>
<accession>A0ABR5DYX4</accession>
<protein>
    <recommendedName>
        <fullName evidence="4">Transposase</fullName>
    </recommendedName>
</protein>